<evidence type="ECO:0000313" key="2">
    <source>
        <dbReference type="Proteomes" id="UP001472677"/>
    </source>
</evidence>
<organism evidence="1 2">
    <name type="scientific">Hibiscus sabdariffa</name>
    <name type="common">roselle</name>
    <dbReference type="NCBI Taxonomy" id="183260"/>
    <lineage>
        <taxon>Eukaryota</taxon>
        <taxon>Viridiplantae</taxon>
        <taxon>Streptophyta</taxon>
        <taxon>Embryophyta</taxon>
        <taxon>Tracheophyta</taxon>
        <taxon>Spermatophyta</taxon>
        <taxon>Magnoliopsida</taxon>
        <taxon>eudicotyledons</taxon>
        <taxon>Gunneridae</taxon>
        <taxon>Pentapetalae</taxon>
        <taxon>rosids</taxon>
        <taxon>malvids</taxon>
        <taxon>Malvales</taxon>
        <taxon>Malvaceae</taxon>
        <taxon>Malvoideae</taxon>
        <taxon>Hibiscus</taxon>
    </lineage>
</organism>
<proteinExistence type="predicted"/>
<reference evidence="1 2" key="1">
    <citation type="journal article" date="2024" name="G3 (Bethesda)">
        <title>Genome assembly of Hibiscus sabdariffa L. provides insights into metabolisms of medicinal natural products.</title>
        <authorList>
            <person name="Kim T."/>
        </authorList>
    </citation>
    <scope>NUCLEOTIDE SEQUENCE [LARGE SCALE GENOMIC DNA]</scope>
    <source>
        <strain evidence="1">TK-2024</strain>
        <tissue evidence="1">Old leaves</tissue>
    </source>
</reference>
<gene>
    <name evidence="1" type="ORF">V6N12_000423</name>
</gene>
<sequence length="80" mass="9281">MEKKSFDHPSIVSPKETLDRLAGMVALRANTFEEIEKLSLLPEELKRHDSFTTSMINEMDEERKRLKERAGDWAEEMAEG</sequence>
<dbReference type="EMBL" id="JBBPBM010000113">
    <property type="protein sequence ID" value="KAK8506853.1"/>
    <property type="molecule type" value="Genomic_DNA"/>
</dbReference>
<name>A0ABR2BI69_9ROSI</name>
<protein>
    <submittedName>
        <fullName evidence="1">Uncharacterized protein</fullName>
    </submittedName>
</protein>
<keyword evidence="2" id="KW-1185">Reference proteome</keyword>
<dbReference type="Proteomes" id="UP001472677">
    <property type="component" value="Unassembled WGS sequence"/>
</dbReference>
<accession>A0ABR2BI69</accession>
<comment type="caution">
    <text evidence="1">The sequence shown here is derived from an EMBL/GenBank/DDBJ whole genome shotgun (WGS) entry which is preliminary data.</text>
</comment>
<evidence type="ECO:0000313" key="1">
    <source>
        <dbReference type="EMBL" id="KAK8506853.1"/>
    </source>
</evidence>